<accession>A0ABP8L8Y6</accession>
<evidence type="ECO:0000313" key="2">
    <source>
        <dbReference type="Proteomes" id="UP001500552"/>
    </source>
</evidence>
<name>A0ABP8L8Y6_9BACT</name>
<proteinExistence type="predicted"/>
<comment type="caution">
    <text evidence="1">The sequence shown here is derived from an EMBL/GenBank/DDBJ whole genome shotgun (WGS) entry which is preliminary data.</text>
</comment>
<dbReference type="Pfam" id="PF19617">
    <property type="entry name" value="DUF6122"/>
    <property type="match status" value="1"/>
</dbReference>
<dbReference type="Proteomes" id="UP001500552">
    <property type="component" value="Unassembled WGS sequence"/>
</dbReference>
<gene>
    <name evidence="1" type="ORF">GCM10023188_03320</name>
</gene>
<dbReference type="EMBL" id="BAABHC010000002">
    <property type="protein sequence ID" value="GAA4424010.1"/>
    <property type="molecule type" value="Genomic_DNA"/>
</dbReference>
<dbReference type="InterPro" id="IPR046125">
    <property type="entry name" value="DUF6122"/>
</dbReference>
<evidence type="ECO:0008006" key="3">
    <source>
        <dbReference type="Google" id="ProtNLM"/>
    </source>
</evidence>
<evidence type="ECO:0000313" key="1">
    <source>
        <dbReference type="EMBL" id="GAA4424010.1"/>
    </source>
</evidence>
<organism evidence="1 2">
    <name type="scientific">Pontibacter saemangeumensis</name>
    <dbReference type="NCBI Taxonomy" id="1084525"/>
    <lineage>
        <taxon>Bacteria</taxon>
        <taxon>Pseudomonadati</taxon>
        <taxon>Bacteroidota</taxon>
        <taxon>Cytophagia</taxon>
        <taxon>Cytophagales</taxon>
        <taxon>Hymenobacteraceae</taxon>
        <taxon>Pontibacter</taxon>
    </lineage>
</organism>
<reference evidence="2" key="1">
    <citation type="journal article" date="2019" name="Int. J. Syst. Evol. Microbiol.">
        <title>The Global Catalogue of Microorganisms (GCM) 10K type strain sequencing project: providing services to taxonomists for standard genome sequencing and annotation.</title>
        <authorList>
            <consortium name="The Broad Institute Genomics Platform"/>
            <consortium name="The Broad Institute Genome Sequencing Center for Infectious Disease"/>
            <person name="Wu L."/>
            <person name="Ma J."/>
        </authorList>
    </citation>
    <scope>NUCLEOTIDE SEQUENCE [LARGE SCALE GENOMIC DNA]</scope>
    <source>
        <strain evidence="2">JCM 17926</strain>
    </source>
</reference>
<protein>
    <recommendedName>
        <fullName evidence="3">LexA-binding, inner membrane-associated hydrolase</fullName>
    </recommendedName>
</protein>
<keyword evidence="2" id="KW-1185">Reference proteome</keyword>
<sequence>MFVHVAVPVGVAALFFRKDFRHASLLMLAGILIDIDHLAASPIVDPSRCSVGYHLLHSFWLIPVYVTLALYPRTRLIGLGLVIHIVLDTAECIRYGQPLELISPL</sequence>